<dbReference type="STRING" id="283909.R7UMF0"/>
<proteinExistence type="predicted"/>
<dbReference type="PROSITE" id="PS51233">
    <property type="entry name" value="VWFD"/>
    <property type="match status" value="1"/>
</dbReference>
<dbReference type="EMBL" id="KB299944">
    <property type="protein sequence ID" value="ELU07410.1"/>
    <property type="molecule type" value="Genomic_DNA"/>
</dbReference>
<evidence type="ECO:0000313" key="4">
    <source>
        <dbReference type="Proteomes" id="UP000014760"/>
    </source>
</evidence>
<keyword evidence="4" id="KW-1185">Reference proteome</keyword>
<dbReference type="InterPro" id="IPR001846">
    <property type="entry name" value="VWF_type-D"/>
</dbReference>
<feature type="domain" description="VWFD" evidence="1">
    <location>
        <begin position="1"/>
        <end position="209"/>
    </location>
</feature>
<accession>R7UMF0</accession>
<reference evidence="3" key="3">
    <citation type="submission" date="2015-06" db="UniProtKB">
        <authorList>
            <consortium name="EnsemblMetazoa"/>
        </authorList>
    </citation>
    <scope>IDENTIFICATION</scope>
</reference>
<gene>
    <name evidence="2" type="ORF">CAPTEDRAFT_199083</name>
</gene>
<reference evidence="2 4" key="2">
    <citation type="journal article" date="2013" name="Nature">
        <title>Insights into bilaterian evolution from three spiralian genomes.</title>
        <authorList>
            <person name="Simakov O."/>
            <person name="Marletaz F."/>
            <person name="Cho S.J."/>
            <person name="Edsinger-Gonzales E."/>
            <person name="Havlak P."/>
            <person name="Hellsten U."/>
            <person name="Kuo D.H."/>
            <person name="Larsson T."/>
            <person name="Lv J."/>
            <person name="Arendt D."/>
            <person name="Savage R."/>
            <person name="Osoegawa K."/>
            <person name="de Jong P."/>
            <person name="Grimwood J."/>
            <person name="Chapman J.A."/>
            <person name="Shapiro H."/>
            <person name="Aerts A."/>
            <person name="Otillar R.P."/>
            <person name="Terry A.Y."/>
            <person name="Boore J.L."/>
            <person name="Grigoriev I.V."/>
            <person name="Lindberg D.R."/>
            <person name="Seaver E.C."/>
            <person name="Weisblat D.A."/>
            <person name="Putnam N.H."/>
            <person name="Rokhsar D.S."/>
        </authorList>
    </citation>
    <scope>NUCLEOTIDE SEQUENCE</scope>
    <source>
        <strain evidence="2 4">I ESC-2004</strain>
    </source>
</reference>
<dbReference type="EnsemblMetazoa" id="CapteT199083">
    <property type="protein sequence ID" value="CapteP199083"/>
    <property type="gene ID" value="CapteG199083"/>
</dbReference>
<evidence type="ECO:0000259" key="1">
    <source>
        <dbReference type="PROSITE" id="PS51233"/>
    </source>
</evidence>
<evidence type="ECO:0000313" key="3">
    <source>
        <dbReference type="EnsemblMetazoa" id="CapteP199083"/>
    </source>
</evidence>
<dbReference type="Proteomes" id="UP000014760">
    <property type="component" value="Unassembled WGS sequence"/>
</dbReference>
<name>R7UMF0_CAPTE</name>
<sequence length="223" mass="23834">MRHFQPFTTLSDCRSKSFALGRPSPSDQLQNGSITRSKIGGLPALLLLKAAPSCPCSKQDALLCLSCSHAIDDAECSIKGHMKQCPSDNVQLLQGPMVRLDDHHVRLPFYSNQVSIASSRSGNTIMVKLGNGLVVRWNGVKSVEIIAPDALEGQLCGICGSNGGGSDRVLGPRSLAHQCPALTTDDANDDQDFANSWLEGLDAGDPDCANDCTYGIHMDESKH</sequence>
<evidence type="ECO:0000313" key="2">
    <source>
        <dbReference type="EMBL" id="ELU07410.1"/>
    </source>
</evidence>
<dbReference type="EMBL" id="AMQN01007094">
    <property type="status" value="NOT_ANNOTATED_CDS"/>
    <property type="molecule type" value="Genomic_DNA"/>
</dbReference>
<dbReference type="Pfam" id="PF00094">
    <property type="entry name" value="VWD"/>
    <property type="match status" value="1"/>
</dbReference>
<protein>
    <recommendedName>
        <fullName evidence="1">VWFD domain-containing protein</fullName>
    </recommendedName>
</protein>
<organism evidence="2">
    <name type="scientific">Capitella teleta</name>
    <name type="common">Polychaete worm</name>
    <dbReference type="NCBI Taxonomy" id="283909"/>
    <lineage>
        <taxon>Eukaryota</taxon>
        <taxon>Metazoa</taxon>
        <taxon>Spiralia</taxon>
        <taxon>Lophotrochozoa</taxon>
        <taxon>Annelida</taxon>
        <taxon>Polychaeta</taxon>
        <taxon>Sedentaria</taxon>
        <taxon>Scolecida</taxon>
        <taxon>Capitellidae</taxon>
        <taxon>Capitella</taxon>
    </lineage>
</organism>
<reference evidence="4" key="1">
    <citation type="submission" date="2012-12" db="EMBL/GenBank/DDBJ databases">
        <authorList>
            <person name="Hellsten U."/>
            <person name="Grimwood J."/>
            <person name="Chapman J.A."/>
            <person name="Shapiro H."/>
            <person name="Aerts A."/>
            <person name="Otillar R.P."/>
            <person name="Terry A.Y."/>
            <person name="Boore J.L."/>
            <person name="Simakov O."/>
            <person name="Marletaz F."/>
            <person name="Cho S.-J."/>
            <person name="Edsinger-Gonzales E."/>
            <person name="Havlak P."/>
            <person name="Kuo D.-H."/>
            <person name="Larsson T."/>
            <person name="Lv J."/>
            <person name="Arendt D."/>
            <person name="Savage R."/>
            <person name="Osoegawa K."/>
            <person name="de Jong P."/>
            <person name="Lindberg D.R."/>
            <person name="Seaver E.C."/>
            <person name="Weisblat D.A."/>
            <person name="Putnam N.H."/>
            <person name="Grigoriev I.V."/>
            <person name="Rokhsar D.S."/>
        </authorList>
    </citation>
    <scope>NUCLEOTIDE SEQUENCE</scope>
    <source>
        <strain evidence="4">I ESC-2004</strain>
    </source>
</reference>
<dbReference type="EMBL" id="AMQN01007093">
    <property type="status" value="NOT_ANNOTATED_CDS"/>
    <property type="molecule type" value="Genomic_DNA"/>
</dbReference>
<dbReference type="HOGENOM" id="CLU_1241158_0_0_1"/>
<dbReference type="AlphaFoldDB" id="R7UMF0"/>